<gene>
    <name evidence="2" type="ORF">DGI_0515</name>
</gene>
<dbReference type="KEGG" id="dgg:DGI_0515"/>
<keyword evidence="2" id="KW-0282">Flagellum</keyword>
<dbReference type="GO" id="GO:0005198">
    <property type="term" value="F:structural molecule activity"/>
    <property type="evidence" value="ECO:0007669"/>
    <property type="project" value="InterPro"/>
</dbReference>
<dbReference type="HOGENOM" id="CLU_024437_6_0_7"/>
<dbReference type="InterPro" id="IPR001492">
    <property type="entry name" value="Flagellin"/>
</dbReference>
<dbReference type="InterPro" id="IPR013384">
    <property type="entry name" value="Flagell_FlgL"/>
</dbReference>
<dbReference type="STRING" id="1121448.DGI_0515"/>
<dbReference type="PATRIC" id="fig|1121448.10.peg.510"/>
<dbReference type="GO" id="GO:0009424">
    <property type="term" value="C:bacterial-type flagellum hook"/>
    <property type="evidence" value="ECO:0007669"/>
    <property type="project" value="InterPro"/>
</dbReference>
<feature type="domain" description="Flagellin N-terminal" evidence="1">
    <location>
        <begin position="16"/>
        <end position="143"/>
    </location>
</feature>
<protein>
    <submittedName>
        <fullName evidence="2">Putative flagellar hook-associated protein 3</fullName>
    </submittedName>
</protein>
<keyword evidence="3" id="KW-1185">Reference proteome</keyword>
<reference evidence="2 3" key="1">
    <citation type="journal article" date="2013" name="J. Bacteriol.">
        <title>Roles of HynAB and Ech, the only two hydrogenases found in the model sulfate reducer Desulfovibrio gigas.</title>
        <authorList>
            <person name="Morais-Silva F.O."/>
            <person name="Santos C.I."/>
            <person name="Rodrigues R."/>
            <person name="Pereira I.A."/>
            <person name="Rodrigues-Pousada C."/>
        </authorList>
    </citation>
    <scope>NUCLEOTIDE SEQUENCE [LARGE SCALE GENOMIC DNA]</scope>
    <source>
        <strain evidence="3">ATCC 19364 / DSM 1382 / NCIMB 9332 / VKM B-1759</strain>
    </source>
</reference>
<sequence length="513" mass="55608">MAYVRVSQQSLFRHHISNMNSSLSTLMELNIQTASQKRINKPSDDPAGTSQVLAYRNQLSQIDQYQENIDTARGWLGLQDNALTQVNTVLTRIKELAEQAASGTYDASNREQIGFEVREQFEQLIQLSNTEYEGKHLFAGQKTGTNAFVQGLAVTSNDAALPTSSFNITGASDATQVVQFLSDGTVGTDSLEYRYSNDGGQNWTTATLAAGDTTLVMNGVRVTMQAGSVVSAVDPDVQDTSEDNGTWLWVRPAAVYQGDDQDAVAVDNYGGNNTVAGRAQGLFSQDVMVRIDNTATTTLDGPIEYSYSTDNGNTWTTGNTFVNNTPGSPASLVVPGGYLELSDNGGNTLEPGEQFVIRPRQAEMSFQISASESITVNAIGKDIFGGIYYEPYSNSPTAAYDGDQRNMFEVVGRLVGFIESNNEAGISQSLEELRGASEHVLTQAARVGGRENRLEVSANVLTSLKLNKESRLSTVEDADVADLLTKVAQQQLVYEAVLKTSSQIMQMSLMNYI</sequence>
<dbReference type="Pfam" id="PF00669">
    <property type="entry name" value="Flagellin_N"/>
    <property type="match status" value="1"/>
</dbReference>
<dbReference type="CDD" id="cd15482">
    <property type="entry name" value="Sialidase_non-viral"/>
    <property type="match status" value="1"/>
</dbReference>
<evidence type="ECO:0000259" key="1">
    <source>
        <dbReference type="Pfam" id="PF00669"/>
    </source>
</evidence>
<organism evidence="2 3">
    <name type="scientific">Megalodesulfovibrio gigas (strain ATCC 19364 / DSM 1382 / NCIMB 9332 / VKM B-1759)</name>
    <name type="common">Desulfovibrio gigas</name>
    <dbReference type="NCBI Taxonomy" id="1121448"/>
    <lineage>
        <taxon>Bacteria</taxon>
        <taxon>Pseudomonadati</taxon>
        <taxon>Thermodesulfobacteriota</taxon>
        <taxon>Desulfovibrionia</taxon>
        <taxon>Desulfovibrionales</taxon>
        <taxon>Desulfovibrionaceae</taxon>
        <taxon>Megalodesulfovibrio</taxon>
    </lineage>
</organism>
<dbReference type="Proteomes" id="UP000016587">
    <property type="component" value="Chromosome"/>
</dbReference>
<evidence type="ECO:0000313" key="3">
    <source>
        <dbReference type="Proteomes" id="UP000016587"/>
    </source>
</evidence>
<evidence type="ECO:0000313" key="2">
    <source>
        <dbReference type="EMBL" id="AGW12424.1"/>
    </source>
</evidence>
<dbReference type="Gene3D" id="1.20.1330.10">
    <property type="entry name" value="f41 fragment of flagellin, N-terminal domain"/>
    <property type="match status" value="2"/>
</dbReference>
<reference evidence="3" key="2">
    <citation type="submission" date="2013-07" db="EMBL/GenBank/DDBJ databases">
        <authorList>
            <person name="Morais-Silva F.O."/>
            <person name="Rezende A.M."/>
            <person name="Pimentel C."/>
            <person name="Resende D.M."/>
            <person name="Santos C.I."/>
            <person name="Clemente C."/>
            <person name="de Oliveira L.M."/>
            <person name="da Silva S.M."/>
            <person name="Costa D.A."/>
            <person name="Varela-Raposo A."/>
            <person name="Horacio E.C.A."/>
            <person name="Matos M."/>
            <person name="Flores O."/>
            <person name="Ruiz J.C."/>
            <person name="Rodrigues-Pousada C."/>
        </authorList>
    </citation>
    <scope>NUCLEOTIDE SEQUENCE [LARGE SCALE GENOMIC DNA]</scope>
    <source>
        <strain evidence="3">ATCC 19364 / DSM 1382 / NCIMB 9332 / VKM B-1759</strain>
    </source>
</reference>
<dbReference type="PANTHER" id="PTHR42792:SF1">
    <property type="entry name" value="FLAGELLAR HOOK-ASSOCIATED PROTEIN 3"/>
    <property type="match status" value="1"/>
</dbReference>
<dbReference type="InterPro" id="IPR001029">
    <property type="entry name" value="Flagellin_N"/>
</dbReference>
<dbReference type="eggNOG" id="COG1344">
    <property type="taxonomic scope" value="Bacteria"/>
</dbReference>
<dbReference type="RefSeq" id="WP_021759066.1">
    <property type="nucleotide sequence ID" value="NC_022444.1"/>
</dbReference>
<proteinExistence type="predicted"/>
<dbReference type="EMBL" id="CP006585">
    <property type="protein sequence ID" value="AGW12424.1"/>
    <property type="molecule type" value="Genomic_DNA"/>
</dbReference>
<dbReference type="GO" id="GO:0071973">
    <property type="term" value="P:bacterial-type flagellum-dependent cell motility"/>
    <property type="evidence" value="ECO:0007669"/>
    <property type="project" value="InterPro"/>
</dbReference>
<dbReference type="SUPFAM" id="SSF64518">
    <property type="entry name" value="Phase 1 flagellin"/>
    <property type="match status" value="1"/>
</dbReference>
<dbReference type="PANTHER" id="PTHR42792">
    <property type="entry name" value="FLAGELLIN"/>
    <property type="match status" value="1"/>
</dbReference>
<dbReference type="OrthoDB" id="9758307at2"/>
<name>T2G8B3_MEGG1</name>
<dbReference type="AlphaFoldDB" id="T2G8B3"/>
<accession>T2G8B3</accession>
<dbReference type="NCBIfam" id="TIGR02550">
    <property type="entry name" value="flagell_flgL"/>
    <property type="match status" value="1"/>
</dbReference>
<keyword evidence="2" id="KW-0966">Cell projection</keyword>
<keyword evidence="2" id="KW-0969">Cilium</keyword>